<feature type="domain" description="4Fe-4S ferredoxin-type" evidence="1">
    <location>
        <begin position="18"/>
        <end position="47"/>
    </location>
</feature>
<dbReference type="PANTHER" id="PTHR43193:SF2">
    <property type="entry name" value="POLYFERREDOXIN PROTEIN FWDF"/>
    <property type="match status" value="1"/>
</dbReference>
<gene>
    <name evidence="2" type="ORF">BvMPK_2028</name>
</gene>
<dbReference type="PROSITE" id="PS51379">
    <property type="entry name" value="4FE4S_FER_2"/>
    <property type="match status" value="2"/>
</dbReference>
<accession>A0A0P0M2E2</accession>
<dbReference type="InterPro" id="IPR007525">
    <property type="entry name" value="FrhB_FdhB_C"/>
</dbReference>
<dbReference type="Pfam" id="PF04432">
    <property type="entry name" value="FrhB_FdhB_C"/>
    <property type="match status" value="1"/>
</dbReference>
<dbReference type="EMBL" id="CP013020">
    <property type="protein sequence ID" value="ALK84630.1"/>
    <property type="molecule type" value="Genomic_DNA"/>
</dbReference>
<evidence type="ECO:0000313" key="2">
    <source>
        <dbReference type="EMBL" id="ALK84630.1"/>
    </source>
</evidence>
<name>A0A0P0M2E2_PHOVU</name>
<reference evidence="3" key="1">
    <citation type="submission" date="2015-10" db="EMBL/GenBank/DDBJ databases">
        <title>Extensive mobilome-driven genome diversification in gut-associated Bacteroides vulgatus mpk.</title>
        <authorList>
            <person name="Beier S."/>
            <person name="Lange A."/>
            <person name="Huson D.H."/>
            <person name="Frick J.-S."/>
            <person name="Autenrieth I.B."/>
        </authorList>
    </citation>
    <scope>NUCLEOTIDE SEQUENCE [LARGE SCALE GENOMIC DNA]</scope>
    <source>
        <strain evidence="3">mpk</strain>
    </source>
</reference>
<sequence length="388" mass="44678">MLFFQCVCGQIKKIIRTMKNISELSHCYGCSLCAVICPQQIITLCQDKEGFYQPVIEKNDECTACGLCSKVCAFINDEKWQNENIRSFASWSREPSVRKKSSSGGTGFEIARMLSRKGYNVVSVCYNADKKRAEHYVARCVEEIIPSMGSKYIQSYSYKAFKEIKKGGKFLITGTPCQIASMRRYVRMRRIEDDVILMDFFCHGVPSKLVWDKYVSEIENQIGKVTYASWRNKQSGWHDSWGMFIKGEKSYYNKKRSEGDLFYKFFLGNMCLGRACYKDCKFKYLNSAADIRIGDLWGSKYVDEEKGVTGILAFTERGRMVIANCPGIETVNESVEVVTEGQMKSCITKPYYYRGLMALLRTPLKLKFIYRIIQMLRIGNILKVKMHL</sequence>
<dbReference type="PANTHER" id="PTHR43193">
    <property type="match status" value="1"/>
</dbReference>
<dbReference type="Pfam" id="PF12838">
    <property type="entry name" value="Fer4_7"/>
    <property type="match status" value="1"/>
</dbReference>
<dbReference type="Gene3D" id="3.30.70.20">
    <property type="match status" value="1"/>
</dbReference>
<dbReference type="PATRIC" id="fig|821.40.peg.2434"/>
<organism evidence="2 3">
    <name type="scientific">Phocaeicola vulgatus</name>
    <name type="common">Bacteroides vulgatus</name>
    <dbReference type="NCBI Taxonomy" id="821"/>
    <lineage>
        <taxon>Bacteria</taxon>
        <taxon>Pseudomonadati</taxon>
        <taxon>Bacteroidota</taxon>
        <taxon>Bacteroidia</taxon>
        <taxon>Bacteroidales</taxon>
        <taxon>Bacteroidaceae</taxon>
        <taxon>Phocaeicola</taxon>
    </lineage>
</organism>
<evidence type="ECO:0000259" key="1">
    <source>
        <dbReference type="PROSITE" id="PS51379"/>
    </source>
</evidence>
<dbReference type="InterPro" id="IPR017896">
    <property type="entry name" value="4Fe4S_Fe-S-bd"/>
</dbReference>
<dbReference type="SUPFAM" id="SSF54862">
    <property type="entry name" value="4Fe-4S ferredoxins"/>
    <property type="match status" value="1"/>
</dbReference>
<evidence type="ECO:0000313" key="3">
    <source>
        <dbReference type="Proteomes" id="UP000061587"/>
    </source>
</evidence>
<proteinExistence type="predicted"/>
<feature type="domain" description="4Fe-4S ferredoxin-type" evidence="1">
    <location>
        <begin position="52"/>
        <end position="83"/>
    </location>
</feature>
<reference evidence="2 3" key="2">
    <citation type="journal article" date="2016" name="Genome Biol. Evol.">
        <title>Extensive mobilome-driven genome diversification in mouse gut-associated Bacteroides vulgatus mpk.</title>
        <authorList>
            <person name="Lange A."/>
            <person name="Beier S."/>
            <person name="Steimle A."/>
            <person name="Autenrieth I.B."/>
            <person name="Huson D.H."/>
            <person name="Frick J.S."/>
        </authorList>
    </citation>
    <scope>NUCLEOTIDE SEQUENCE [LARGE SCALE GENOMIC DNA]</scope>
    <source>
        <strain evidence="3">mpk</strain>
    </source>
</reference>
<protein>
    <submittedName>
        <fullName evidence="2">Quinone oxidoreductase</fullName>
    </submittedName>
</protein>
<dbReference type="AlphaFoldDB" id="A0A0P0M2E2"/>
<dbReference type="Proteomes" id="UP000061587">
    <property type="component" value="Chromosome"/>
</dbReference>
<dbReference type="InterPro" id="IPR052977">
    <property type="entry name" value="Polyferredoxin-like_ET"/>
</dbReference>